<dbReference type="EMBL" id="FUWV01000016">
    <property type="protein sequence ID" value="SJZ89738.1"/>
    <property type="molecule type" value="Genomic_DNA"/>
</dbReference>
<evidence type="ECO:0000313" key="2">
    <source>
        <dbReference type="Proteomes" id="UP000196365"/>
    </source>
</evidence>
<name>A0A1T4PG15_9FIRM</name>
<accession>A0A1T4PG15</accession>
<gene>
    <name evidence="1" type="ORF">SAMN02745973_02040</name>
</gene>
<proteinExistence type="predicted"/>
<reference evidence="1 2" key="1">
    <citation type="submission" date="2017-02" db="EMBL/GenBank/DDBJ databases">
        <authorList>
            <person name="Peterson S.W."/>
        </authorList>
    </citation>
    <scope>NUCLEOTIDE SEQUENCE [LARGE SCALE GENOMIC DNA]</scope>
    <source>
        <strain evidence="1 2">DSM 15102</strain>
    </source>
</reference>
<dbReference type="AlphaFoldDB" id="A0A1T4PG15"/>
<dbReference type="RefSeq" id="WP_159454704.1">
    <property type="nucleotide sequence ID" value="NZ_FUWV01000016.1"/>
</dbReference>
<dbReference type="Proteomes" id="UP000196365">
    <property type="component" value="Unassembled WGS sequence"/>
</dbReference>
<dbReference type="InterPro" id="IPR005370">
    <property type="entry name" value="UPF0180"/>
</dbReference>
<sequence>MVVAVDERLEELKDGLKKKGYHVVSFLDHTPIDAIVYYQDGKYTENKQAQMSYSFGVLGIEQNSDKVFLINGYDKTVEEIDQMLQKRTYSPLFKLE</sequence>
<protein>
    <submittedName>
        <fullName evidence="1">Uncharacterized protein family (UPF0180)</fullName>
    </submittedName>
</protein>
<evidence type="ECO:0000313" key="1">
    <source>
        <dbReference type="EMBL" id="SJZ89738.1"/>
    </source>
</evidence>
<keyword evidence="2" id="KW-1185">Reference proteome</keyword>
<organism evidence="1 2">
    <name type="scientific">Garciella nitratireducens DSM 15102</name>
    <dbReference type="NCBI Taxonomy" id="1121911"/>
    <lineage>
        <taxon>Bacteria</taxon>
        <taxon>Bacillati</taxon>
        <taxon>Bacillota</taxon>
        <taxon>Clostridia</taxon>
        <taxon>Eubacteriales</taxon>
        <taxon>Eubacteriaceae</taxon>
        <taxon>Garciella</taxon>
    </lineage>
</organism>
<dbReference type="Pfam" id="PF03698">
    <property type="entry name" value="UPF0180"/>
    <property type="match status" value="1"/>
</dbReference>